<name>A0AAV9HYF9_9PEZI</name>
<dbReference type="AlphaFoldDB" id="A0AAV9HYF9"/>
<gene>
    <name evidence="1" type="ORF">QBC42DRAFT_248057</name>
</gene>
<evidence type="ECO:0000313" key="2">
    <source>
        <dbReference type="Proteomes" id="UP001321749"/>
    </source>
</evidence>
<organism evidence="1 2">
    <name type="scientific">Cladorrhinum samala</name>
    <dbReference type="NCBI Taxonomy" id="585594"/>
    <lineage>
        <taxon>Eukaryota</taxon>
        <taxon>Fungi</taxon>
        <taxon>Dikarya</taxon>
        <taxon>Ascomycota</taxon>
        <taxon>Pezizomycotina</taxon>
        <taxon>Sordariomycetes</taxon>
        <taxon>Sordariomycetidae</taxon>
        <taxon>Sordariales</taxon>
        <taxon>Podosporaceae</taxon>
        <taxon>Cladorrhinum</taxon>
    </lineage>
</organism>
<accession>A0AAV9HYF9</accession>
<proteinExistence type="predicted"/>
<dbReference type="Proteomes" id="UP001321749">
    <property type="component" value="Unassembled WGS sequence"/>
</dbReference>
<comment type="caution">
    <text evidence="1">The sequence shown here is derived from an EMBL/GenBank/DDBJ whole genome shotgun (WGS) entry which is preliminary data.</text>
</comment>
<keyword evidence="2" id="KW-1185">Reference proteome</keyword>
<reference evidence="1" key="2">
    <citation type="submission" date="2023-06" db="EMBL/GenBank/DDBJ databases">
        <authorList>
            <consortium name="Lawrence Berkeley National Laboratory"/>
            <person name="Mondo S.J."/>
            <person name="Hensen N."/>
            <person name="Bonometti L."/>
            <person name="Westerberg I."/>
            <person name="Brannstrom I.O."/>
            <person name="Guillou S."/>
            <person name="Cros-Aarteil S."/>
            <person name="Calhoun S."/>
            <person name="Haridas S."/>
            <person name="Kuo A."/>
            <person name="Pangilinan J."/>
            <person name="Riley R."/>
            <person name="Labutti K."/>
            <person name="Andreopoulos B."/>
            <person name="Lipzen A."/>
            <person name="Chen C."/>
            <person name="Yanf M."/>
            <person name="Daum C."/>
            <person name="Ng V."/>
            <person name="Clum A."/>
            <person name="Steindorff A."/>
            <person name="Ohm R."/>
            <person name="Martin F."/>
            <person name="Silar P."/>
            <person name="Natvig D."/>
            <person name="Lalanne C."/>
            <person name="Gautier V."/>
            <person name="Ament-Velasquez S.L."/>
            <person name="Kruys A."/>
            <person name="Hutchinson M.I."/>
            <person name="Powell A.J."/>
            <person name="Barry K."/>
            <person name="Miller A.N."/>
            <person name="Grigoriev I.V."/>
            <person name="Debuchy R."/>
            <person name="Gladieux P."/>
            <person name="Thoren M.H."/>
            <person name="Johannesson H."/>
        </authorList>
    </citation>
    <scope>NUCLEOTIDE SEQUENCE</scope>
    <source>
        <strain evidence="1">PSN324</strain>
    </source>
</reference>
<dbReference type="EMBL" id="MU864935">
    <property type="protein sequence ID" value="KAK4465917.1"/>
    <property type="molecule type" value="Genomic_DNA"/>
</dbReference>
<protein>
    <submittedName>
        <fullName evidence="1">Uncharacterized protein</fullName>
    </submittedName>
</protein>
<evidence type="ECO:0000313" key="1">
    <source>
        <dbReference type="EMBL" id="KAK4465917.1"/>
    </source>
</evidence>
<sequence length="323" mass="35315">MRTRSSFAPGGHILQIAMSTPPVRDVTDPSTASRGHPIATREGGLLQQLPPLAAIRDPRCIREQFHLEHYRSLCDSAIPSPLAAPSRREQLHLRLGPEGGGSTLVFQSNRDGHIHYRTYPNANAPVVSRRTIIFGEPFSSGHPSTRRLCSITAHIPIKIFSSNGNDIIWRKLFHAFDGTFPSSPASFDSKGEMTSVDSEMRARRDIVATDASVNHLWALLKTRQQTCSLFFLSKCQLAQQRFAHIRCLSYAGAAAERQGHNLTHFECLNSPCISAVADHTDPRDGGVPSASEGVFKAPQDSCLIIAGGNTKVLSVHYLSTGTE</sequence>
<reference evidence="1" key="1">
    <citation type="journal article" date="2023" name="Mol. Phylogenet. Evol.">
        <title>Genome-scale phylogeny and comparative genomics of the fungal order Sordariales.</title>
        <authorList>
            <person name="Hensen N."/>
            <person name="Bonometti L."/>
            <person name="Westerberg I."/>
            <person name="Brannstrom I.O."/>
            <person name="Guillou S."/>
            <person name="Cros-Aarteil S."/>
            <person name="Calhoun S."/>
            <person name="Haridas S."/>
            <person name="Kuo A."/>
            <person name="Mondo S."/>
            <person name="Pangilinan J."/>
            <person name="Riley R."/>
            <person name="LaButti K."/>
            <person name="Andreopoulos B."/>
            <person name="Lipzen A."/>
            <person name="Chen C."/>
            <person name="Yan M."/>
            <person name="Daum C."/>
            <person name="Ng V."/>
            <person name="Clum A."/>
            <person name="Steindorff A."/>
            <person name="Ohm R.A."/>
            <person name="Martin F."/>
            <person name="Silar P."/>
            <person name="Natvig D.O."/>
            <person name="Lalanne C."/>
            <person name="Gautier V."/>
            <person name="Ament-Velasquez S.L."/>
            <person name="Kruys A."/>
            <person name="Hutchinson M.I."/>
            <person name="Powell A.J."/>
            <person name="Barry K."/>
            <person name="Miller A.N."/>
            <person name="Grigoriev I.V."/>
            <person name="Debuchy R."/>
            <person name="Gladieux P."/>
            <person name="Hiltunen Thoren M."/>
            <person name="Johannesson H."/>
        </authorList>
    </citation>
    <scope>NUCLEOTIDE SEQUENCE</scope>
    <source>
        <strain evidence="1">PSN324</strain>
    </source>
</reference>